<dbReference type="InterPro" id="IPR036614">
    <property type="entry name" value="RusA-like_sf"/>
</dbReference>
<dbReference type="AlphaFoldDB" id="A0A4R0QNI0"/>
<protein>
    <submittedName>
        <fullName evidence="1">Uncharacterized protein</fullName>
    </submittedName>
</protein>
<evidence type="ECO:0000313" key="2">
    <source>
        <dbReference type="Proteomes" id="UP000291289"/>
    </source>
</evidence>
<dbReference type="SUPFAM" id="SSF103084">
    <property type="entry name" value="Holliday junction resolvase RusA"/>
    <property type="match status" value="1"/>
</dbReference>
<dbReference type="Proteomes" id="UP000291289">
    <property type="component" value="Unassembled WGS sequence"/>
</dbReference>
<reference evidence="1 2" key="1">
    <citation type="submission" date="2018-12" db="EMBL/GenBank/DDBJ databases">
        <title>Alloscrdovia theropitheci sp. nov: a novel taxon from the feces of the bleeding-herat monkey (Theropithecus geleda).</title>
        <authorList>
            <person name="Modesto M."/>
        </authorList>
    </citation>
    <scope>NUCLEOTIDE SEQUENCE [LARGE SCALE GENOMIC DNA]</scope>
    <source>
        <strain evidence="1 2">GLDI4/2</strain>
    </source>
</reference>
<dbReference type="GO" id="GO:0006310">
    <property type="term" value="P:DNA recombination"/>
    <property type="evidence" value="ECO:0007669"/>
    <property type="project" value="InterPro"/>
</dbReference>
<dbReference type="RefSeq" id="WP_131285077.1">
    <property type="nucleotide sequence ID" value="NZ_RXLP01000026.1"/>
</dbReference>
<keyword evidence="2" id="KW-1185">Reference proteome</keyword>
<proteinExistence type="predicted"/>
<dbReference type="GO" id="GO:0006281">
    <property type="term" value="P:DNA repair"/>
    <property type="evidence" value="ECO:0007669"/>
    <property type="project" value="InterPro"/>
</dbReference>
<accession>A0A4R0QNI0</accession>
<organism evidence="1 2">
    <name type="scientific">Alloscardovia theropitheci</name>
    <dbReference type="NCBI Taxonomy" id="2496842"/>
    <lineage>
        <taxon>Bacteria</taxon>
        <taxon>Bacillati</taxon>
        <taxon>Actinomycetota</taxon>
        <taxon>Actinomycetes</taxon>
        <taxon>Bifidobacteriales</taxon>
        <taxon>Bifidobacteriaceae</taxon>
        <taxon>Alloscardovia</taxon>
    </lineage>
</organism>
<dbReference type="EMBL" id="RXLP01000026">
    <property type="protein sequence ID" value="TCD53752.1"/>
    <property type="molecule type" value="Genomic_DNA"/>
</dbReference>
<dbReference type="GO" id="GO:0000287">
    <property type="term" value="F:magnesium ion binding"/>
    <property type="evidence" value="ECO:0007669"/>
    <property type="project" value="InterPro"/>
</dbReference>
<sequence>MAFLDVIVLGTPITKGSYAPYTRNGKAINVDARESVWEAQIREEAVLALQASGLEPFDEPVSIVGQIRVPKPATGLHSLPAYQTAKDKGGGDLDKLLRAIGDALQVSKSRYAAKNKPGVITNDSRIVHWNIMKAYEDSNYPAGIYLTIISASVSMVSTYQWTPFTRIGRKRLEQIQRLHDRINNSRNF</sequence>
<comment type="caution">
    <text evidence="1">The sequence shown here is derived from an EMBL/GenBank/DDBJ whole genome shotgun (WGS) entry which is preliminary data.</text>
</comment>
<dbReference type="OrthoDB" id="3732467at2"/>
<gene>
    <name evidence="1" type="ORF">EJ419_07235</name>
</gene>
<evidence type="ECO:0000313" key="1">
    <source>
        <dbReference type="EMBL" id="TCD53752.1"/>
    </source>
</evidence>
<name>A0A4R0QNI0_9BIFI</name>
<dbReference type="Gene3D" id="3.30.1330.70">
    <property type="entry name" value="Holliday junction resolvase RusA"/>
    <property type="match status" value="1"/>
</dbReference>